<feature type="non-terminal residue" evidence="1">
    <location>
        <position position="1"/>
    </location>
</feature>
<dbReference type="Proteomes" id="UP000076532">
    <property type="component" value="Unassembled WGS sequence"/>
</dbReference>
<evidence type="ECO:0000313" key="1">
    <source>
        <dbReference type="EMBL" id="KZP30908.1"/>
    </source>
</evidence>
<protein>
    <recommendedName>
        <fullName evidence="3">Fe2OG dioxygenase domain-containing protein</fullName>
    </recommendedName>
</protein>
<reference evidence="1 2" key="1">
    <citation type="journal article" date="2016" name="Mol. Biol. Evol.">
        <title>Comparative Genomics of Early-Diverging Mushroom-Forming Fungi Provides Insights into the Origins of Lignocellulose Decay Capabilities.</title>
        <authorList>
            <person name="Nagy L.G."/>
            <person name="Riley R."/>
            <person name="Tritt A."/>
            <person name="Adam C."/>
            <person name="Daum C."/>
            <person name="Floudas D."/>
            <person name="Sun H."/>
            <person name="Yadav J.S."/>
            <person name="Pangilinan J."/>
            <person name="Larsson K.H."/>
            <person name="Matsuura K."/>
            <person name="Barry K."/>
            <person name="Labutti K."/>
            <person name="Kuo R."/>
            <person name="Ohm R.A."/>
            <person name="Bhattacharya S.S."/>
            <person name="Shirouzu T."/>
            <person name="Yoshinaga Y."/>
            <person name="Martin F.M."/>
            <person name="Grigoriev I.V."/>
            <person name="Hibbett D.S."/>
        </authorList>
    </citation>
    <scope>NUCLEOTIDE SEQUENCE [LARGE SCALE GENOMIC DNA]</scope>
    <source>
        <strain evidence="1 2">CBS 109695</strain>
    </source>
</reference>
<keyword evidence="2" id="KW-1185">Reference proteome</keyword>
<accession>A0A166TRV6</accession>
<dbReference type="OrthoDB" id="3202607at2759"/>
<proteinExistence type="predicted"/>
<gene>
    <name evidence="1" type="ORF">FIBSPDRAFT_725244</name>
</gene>
<dbReference type="Gene3D" id="3.60.130.30">
    <property type="match status" value="1"/>
</dbReference>
<organism evidence="1 2">
    <name type="scientific">Athelia psychrophila</name>
    <dbReference type="NCBI Taxonomy" id="1759441"/>
    <lineage>
        <taxon>Eukaryota</taxon>
        <taxon>Fungi</taxon>
        <taxon>Dikarya</taxon>
        <taxon>Basidiomycota</taxon>
        <taxon>Agaricomycotina</taxon>
        <taxon>Agaricomycetes</taxon>
        <taxon>Agaricomycetidae</taxon>
        <taxon>Atheliales</taxon>
        <taxon>Atheliaceae</taxon>
        <taxon>Athelia</taxon>
    </lineage>
</organism>
<dbReference type="AlphaFoldDB" id="A0A166TRV6"/>
<sequence length="275" mass="30576">DGRIFAVLGGQPRGRDWSRVVASMAEAIEAKRSQLSIALADLIHRRGAFTAVLKGIIHGNGTTLPVNANLKANAEVMDELFARDDFKRLSRHNEALFQVWVPNLYAKYVELMKKLCTNDPRLKPNFEGTAFAASTLNFGPVTESLPHTDFNNLSYGLCTVTALGNFDPTRGGHLVLWDLNLVVEFPAGATILLPSAVLRHSNTAIQPGERRYSFTQYTSGGLFRWVEHGFRSVSKYMAGLSKIEKAEEERLAGERWNEGMHLYCTVDELKAMYAA</sequence>
<name>A0A166TRV6_9AGAM</name>
<dbReference type="EMBL" id="KV417491">
    <property type="protein sequence ID" value="KZP30908.1"/>
    <property type="molecule type" value="Genomic_DNA"/>
</dbReference>
<evidence type="ECO:0000313" key="2">
    <source>
        <dbReference type="Proteomes" id="UP000076532"/>
    </source>
</evidence>
<evidence type="ECO:0008006" key="3">
    <source>
        <dbReference type="Google" id="ProtNLM"/>
    </source>
</evidence>